<reference evidence="1" key="1">
    <citation type="submission" date="2021-08" db="EMBL/GenBank/DDBJ databases">
        <title>Flavobacterium sp. strain CC-SYL302.</title>
        <authorList>
            <person name="Lin S.-Y."/>
            <person name="Lee T.-H."/>
            <person name="Young C.-C."/>
        </authorList>
    </citation>
    <scope>NUCLEOTIDE SEQUENCE</scope>
    <source>
        <strain evidence="1">CC-SYL302</strain>
    </source>
</reference>
<dbReference type="RefSeq" id="WP_264434247.1">
    <property type="nucleotide sequence ID" value="NZ_CP081495.1"/>
</dbReference>
<organism evidence="1 2">
    <name type="scientific">Flavobacterium agricola</name>
    <dbReference type="NCBI Taxonomy" id="2870839"/>
    <lineage>
        <taxon>Bacteria</taxon>
        <taxon>Pseudomonadati</taxon>
        <taxon>Bacteroidota</taxon>
        <taxon>Flavobacteriia</taxon>
        <taxon>Flavobacteriales</taxon>
        <taxon>Flavobacteriaceae</taxon>
        <taxon>Flavobacterium</taxon>
    </lineage>
</organism>
<dbReference type="EMBL" id="CP081495">
    <property type="protein sequence ID" value="UYW01773.1"/>
    <property type="molecule type" value="Genomic_DNA"/>
</dbReference>
<gene>
    <name evidence="1" type="ORF">K5I29_02285</name>
</gene>
<evidence type="ECO:0000313" key="2">
    <source>
        <dbReference type="Proteomes" id="UP001163328"/>
    </source>
</evidence>
<protein>
    <recommendedName>
        <fullName evidence="3">Holliday junction resolvase RuvC</fullName>
    </recommendedName>
</protein>
<proteinExistence type="predicted"/>
<accession>A0ABY6LZN5</accession>
<evidence type="ECO:0000313" key="1">
    <source>
        <dbReference type="EMBL" id="UYW01773.1"/>
    </source>
</evidence>
<name>A0ABY6LZN5_9FLAO</name>
<keyword evidence="2" id="KW-1185">Reference proteome</keyword>
<dbReference type="Proteomes" id="UP001163328">
    <property type="component" value="Chromosome"/>
</dbReference>
<sequence length="146" mass="16781">MLKTVFIGIDPDVTKSGVALKNGKEFELFNLTFFELFEFLELQKQEAEIINKKLIVVIECGFLNKSNWHKKANASASMNSKIGERTGANFETAKKICEMCEYLQIDFRQIRPTKSKVNAAFFSQITGYKKRSNQEQRDAYMLIHGL</sequence>
<evidence type="ECO:0008006" key="3">
    <source>
        <dbReference type="Google" id="ProtNLM"/>
    </source>
</evidence>